<feature type="coiled-coil region" evidence="2">
    <location>
        <begin position="121"/>
        <end position="148"/>
    </location>
</feature>
<sequence length="374" mass="42321">MTKIFLLTSILALTLFSVEIPTKSAKMREFSKSIELNSQIVQLSNAKQSIMSLVDGHIENYYVKVGQSVKAGQKIALIESIVLSDMTANFISLKTQLQTQEKNFQASKSLYEKGMTSMQELNQESIKRDEARAKLTSLKSQLNTLAIETDTLKVASSNYILYAHSEGVVSQILQPLHSSIKEETPIILVTKDQAFYLKSFLPLKYASKVKIGQKIVIDASDEKIVSKVTKILPEVDEKTQRVVLLSNIDSSLNKLYENAYTSARLYFDKTKKQVAVEKSALSFFNNEWVVFISKHDEHEAHDHDEHEHKKVHDDHHEHDDKDEAPYEVRVVNIVAQDEEFVAVEGVEIGERYVSDKSYYVKSQLLKSSLGGHGH</sequence>
<dbReference type="eggNOG" id="COG0845">
    <property type="taxonomic scope" value="Bacteria"/>
</dbReference>
<dbReference type="Proteomes" id="UP000015520">
    <property type="component" value="Unassembled WGS sequence"/>
</dbReference>
<dbReference type="GO" id="GO:0060003">
    <property type="term" value="P:copper ion export"/>
    <property type="evidence" value="ECO:0007669"/>
    <property type="project" value="TreeGrafter"/>
</dbReference>
<dbReference type="GO" id="GO:0046914">
    <property type="term" value="F:transition metal ion binding"/>
    <property type="evidence" value="ECO:0007669"/>
    <property type="project" value="TreeGrafter"/>
</dbReference>
<evidence type="ECO:0000313" key="5">
    <source>
        <dbReference type="Proteomes" id="UP000015520"/>
    </source>
</evidence>
<dbReference type="InterPro" id="IPR051909">
    <property type="entry name" value="MFP_Cation_Efflux"/>
</dbReference>
<evidence type="ECO:0000256" key="3">
    <source>
        <dbReference type="SAM" id="MobiDB-lite"/>
    </source>
</evidence>
<comment type="caution">
    <text evidence="4">The sequence shown here is derived from an EMBL/GenBank/DDBJ whole genome shotgun (WGS) entry which is preliminary data.</text>
</comment>
<evidence type="ECO:0000256" key="2">
    <source>
        <dbReference type="SAM" id="Coils"/>
    </source>
</evidence>
<proteinExistence type="predicted"/>
<dbReference type="EMBL" id="AUPZ01000002">
    <property type="protein sequence ID" value="EQB40626.1"/>
    <property type="molecule type" value="Genomic_DNA"/>
</dbReference>
<reference evidence="4 5" key="1">
    <citation type="submission" date="2013-07" db="EMBL/GenBank/DDBJ databases">
        <title>Sulfurimonas hongkongensis AST-10 Genome Sequencing.</title>
        <authorList>
            <person name="Cai L."/>
            <person name="Zhang T."/>
        </authorList>
    </citation>
    <scope>NUCLEOTIDE SEQUENCE [LARGE SCALE GENOMIC DNA]</scope>
    <source>
        <strain evidence="4 5">AST-10</strain>
    </source>
</reference>
<dbReference type="PANTHER" id="PTHR30097:SF4">
    <property type="entry name" value="SLR6042 PROTEIN"/>
    <property type="match status" value="1"/>
</dbReference>
<dbReference type="OrthoDB" id="5446037at2"/>
<keyword evidence="2" id="KW-0175">Coiled coil</keyword>
<feature type="region of interest" description="Disordered" evidence="3">
    <location>
        <begin position="299"/>
        <end position="323"/>
    </location>
</feature>
<dbReference type="STRING" id="1172190.M947_02125"/>
<keyword evidence="5" id="KW-1185">Reference proteome</keyword>
<dbReference type="Gene3D" id="1.10.287.470">
    <property type="entry name" value="Helix hairpin bin"/>
    <property type="match status" value="1"/>
</dbReference>
<dbReference type="SUPFAM" id="SSF111369">
    <property type="entry name" value="HlyD-like secretion proteins"/>
    <property type="match status" value="1"/>
</dbReference>
<accession>T0JR26</accession>
<dbReference type="AlphaFoldDB" id="T0JR26"/>
<dbReference type="PATRIC" id="fig|1172190.3.peg.416"/>
<evidence type="ECO:0000256" key="1">
    <source>
        <dbReference type="ARBA" id="ARBA00022448"/>
    </source>
</evidence>
<gene>
    <name evidence="4" type="ORF">M947_02125</name>
</gene>
<dbReference type="PANTHER" id="PTHR30097">
    <property type="entry name" value="CATION EFFLUX SYSTEM PROTEIN CUSB"/>
    <property type="match status" value="1"/>
</dbReference>
<organism evidence="4 5">
    <name type="scientific">Sulfurimonas hongkongensis</name>
    <dbReference type="NCBI Taxonomy" id="1172190"/>
    <lineage>
        <taxon>Bacteria</taxon>
        <taxon>Pseudomonadati</taxon>
        <taxon>Campylobacterota</taxon>
        <taxon>Epsilonproteobacteria</taxon>
        <taxon>Campylobacterales</taxon>
        <taxon>Sulfurimonadaceae</taxon>
        <taxon>Sulfurimonas</taxon>
    </lineage>
</organism>
<dbReference type="GO" id="GO:0030288">
    <property type="term" value="C:outer membrane-bounded periplasmic space"/>
    <property type="evidence" value="ECO:0007669"/>
    <property type="project" value="TreeGrafter"/>
</dbReference>
<dbReference type="Gene3D" id="2.40.30.170">
    <property type="match status" value="1"/>
</dbReference>
<name>T0JR26_9BACT</name>
<evidence type="ECO:0000313" key="4">
    <source>
        <dbReference type="EMBL" id="EQB40626.1"/>
    </source>
</evidence>
<dbReference type="GO" id="GO:0015679">
    <property type="term" value="P:plasma membrane copper ion transport"/>
    <property type="evidence" value="ECO:0007669"/>
    <property type="project" value="TreeGrafter"/>
</dbReference>
<keyword evidence="1" id="KW-0813">Transport</keyword>
<dbReference type="RefSeq" id="WP_021286706.1">
    <property type="nucleotide sequence ID" value="NZ_AUPZ01000002.1"/>
</dbReference>
<protein>
    <submittedName>
        <fullName evidence="4">Uncharacterized protein</fullName>
    </submittedName>
</protein>
<dbReference type="Gene3D" id="2.40.50.100">
    <property type="match status" value="1"/>
</dbReference>